<feature type="transmembrane region" description="Helical" evidence="11">
    <location>
        <begin position="28"/>
        <end position="50"/>
    </location>
</feature>
<dbReference type="GO" id="GO:0005254">
    <property type="term" value="F:chloride channel activity"/>
    <property type="evidence" value="ECO:0007669"/>
    <property type="project" value="UniProtKB-KW"/>
</dbReference>
<feature type="domain" description="CBS" evidence="12">
    <location>
        <begin position="547"/>
        <end position="604"/>
    </location>
</feature>
<dbReference type="AlphaFoldDB" id="A0A2R6BB54"/>
<evidence type="ECO:0000256" key="6">
    <source>
        <dbReference type="ARBA" id="ARBA00023136"/>
    </source>
</evidence>
<evidence type="ECO:0000256" key="3">
    <source>
        <dbReference type="ARBA" id="ARBA00022692"/>
    </source>
</evidence>
<evidence type="ECO:0000313" key="14">
    <source>
        <dbReference type="Proteomes" id="UP000241284"/>
    </source>
</evidence>
<dbReference type="Pfam" id="PF00571">
    <property type="entry name" value="CBS"/>
    <property type="match status" value="2"/>
</dbReference>
<feature type="transmembrane region" description="Helical" evidence="11">
    <location>
        <begin position="430"/>
        <end position="447"/>
    </location>
</feature>
<comment type="caution">
    <text evidence="13">The sequence shown here is derived from an EMBL/GenBank/DDBJ whole genome shotgun (WGS) entry which is preliminary data.</text>
</comment>
<sequence>MALSLEVLRVFRRWGLNEIVNRSYLGKWLVVGLLIGLVAGFGATAFFYLIQLVTNTLLGGLTGFYPPNPLGEPAAPPTVHPHFALIPLSTLIGGVIAGLLVYTFAPEAEGHGTDAAIEAFHRRDGFIRRRIPVVKTLASAFTIGSGGSGGREGPTAQIAAGFGSFIADLFKLSVKDRRVAVAAGIGAGIGAIFKSPFGGAILSGEILYSGGDIEVEALIPAFIASPLGYVVFASFTGFTPIFGSTVHYVFTKPQNLLIYALLGVVCGLTGRLYTTSFYYFKSLFGRLKTSKYVKPALGALLTGIIGIFFPEVLGLGYGFLQYLIQGDFNTILTNHLALPIIATLVLVALLKILATSLTVGSGGSAGVFAPSLVIGGFIGAALWIAVNTLLPGWIPIPAPLVIVGMMAFFAGVGRTPIAVVLMVSEMTGTLNLLAPSMVAVVISYFVTGPKYTIYRSQVPNRAASPAHRGEYSIPLLTRIYVVDAMNPSVVTASPDKTVEEVYSIMLEKGFRGMPVVSDGRLVGIVTLSDLMRVPRDKMAQTRVDLVMTKRVLTVNPGETLFDALEKMTLNGVGRLPVTSKEDGRLLGIITRTDIVKTYERVVKTLNTQ</sequence>
<evidence type="ECO:0000313" key="13">
    <source>
        <dbReference type="EMBL" id="PSN95861.1"/>
    </source>
</evidence>
<keyword evidence="5" id="KW-0406">Ion transport</keyword>
<keyword evidence="6 11" id="KW-0472">Membrane</keyword>
<evidence type="ECO:0000256" key="7">
    <source>
        <dbReference type="ARBA" id="ARBA00023173"/>
    </source>
</evidence>
<dbReference type="PANTHER" id="PTHR43427:SF6">
    <property type="entry name" value="CHLORIDE CHANNEL PROTEIN CLC-E"/>
    <property type="match status" value="1"/>
</dbReference>
<reference evidence="13 14" key="1">
    <citation type="submission" date="2017-04" db="EMBL/GenBank/DDBJ databases">
        <title>Novel microbial lineages endemic to geothermal iron-oxide mats fill important gaps in the evolutionary history of Archaea.</title>
        <authorList>
            <person name="Jay Z.J."/>
            <person name="Beam J.P."/>
            <person name="Dlakic M."/>
            <person name="Rusch D.B."/>
            <person name="Kozubal M.A."/>
            <person name="Inskeep W.P."/>
        </authorList>
    </citation>
    <scope>NUCLEOTIDE SEQUENCE [LARGE SCALE GENOMIC DNA]</scope>
    <source>
        <strain evidence="13">ECH_B_2</strain>
    </source>
</reference>
<feature type="transmembrane region" description="Helical" evidence="11">
    <location>
        <begin position="336"/>
        <end position="354"/>
    </location>
</feature>
<name>A0A2R6BB54_9ARCH</name>
<accession>A0A2R6BB54</accession>
<dbReference type="InterPro" id="IPR014743">
    <property type="entry name" value="Cl-channel_core"/>
</dbReference>
<feature type="domain" description="CBS" evidence="12">
    <location>
        <begin position="485"/>
        <end position="540"/>
    </location>
</feature>
<feature type="transmembrane region" description="Helical" evidence="11">
    <location>
        <begin position="366"/>
        <end position="386"/>
    </location>
</feature>
<feature type="transmembrane region" description="Helical" evidence="11">
    <location>
        <begin position="83"/>
        <end position="105"/>
    </location>
</feature>
<keyword evidence="2" id="KW-0813">Transport</keyword>
<comment type="subcellular location">
    <subcellularLocation>
        <location evidence="1">Membrane</location>
        <topology evidence="1">Multi-pass membrane protein</topology>
    </subcellularLocation>
</comment>
<dbReference type="Gene3D" id="3.10.580.10">
    <property type="entry name" value="CBS-domain"/>
    <property type="match status" value="2"/>
</dbReference>
<dbReference type="SUPFAM" id="SSF54631">
    <property type="entry name" value="CBS-domain pair"/>
    <property type="match status" value="1"/>
</dbReference>
<evidence type="ECO:0000256" key="5">
    <source>
        <dbReference type="ARBA" id="ARBA00023065"/>
    </source>
</evidence>
<gene>
    <name evidence="13" type="ORF">B9Q06_04600</name>
</gene>
<evidence type="ECO:0000256" key="10">
    <source>
        <dbReference type="PROSITE-ProRule" id="PRU00703"/>
    </source>
</evidence>
<organism evidence="13 14">
    <name type="scientific">Candidatus Marsarchaeota G2 archaeon ECH_B_2</name>
    <dbReference type="NCBI Taxonomy" id="1978160"/>
    <lineage>
        <taxon>Archaea</taxon>
        <taxon>Candidatus Marsarchaeota</taxon>
        <taxon>Candidatus Marsarchaeota group 2</taxon>
    </lineage>
</organism>
<dbReference type="Gene3D" id="1.10.3080.10">
    <property type="entry name" value="Clc chloride channel"/>
    <property type="match status" value="1"/>
</dbReference>
<dbReference type="Proteomes" id="UP000241284">
    <property type="component" value="Unassembled WGS sequence"/>
</dbReference>
<evidence type="ECO:0000256" key="8">
    <source>
        <dbReference type="ARBA" id="ARBA00023214"/>
    </source>
</evidence>
<keyword evidence="10" id="KW-0129">CBS domain</keyword>
<evidence type="ECO:0000256" key="11">
    <source>
        <dbReference type="SAM" id="Phobius"/>
    </source>
</evidence>
<dbReference type="InterPro" id="IPR046342">
    <property type="entry name" value="CBS_dom_sf"/>
</dbReference>
<keyword evidence="8" id="KW-0868">Chloride</keyword>
<dbReference type="SUPFAM" id="SSF81340">
    <property type="entry name" value="Clc chloride channel"/>
    <property type="match status" value="1"/>
</dbReference>
<dbReference type="CDD" id="cd00400">
    <property type="entry name" value="Voltage_gated_ClC"/>
    <property type="match status" value="1"/>
</dbReference>
<dbReference type="InterPro" id="IPR050368">
    <property type="entry name" value="ClC-type_chloride_channel"/>
</dbReference>
<dbReference type="EMBL" id="NEXH01000006">
    <property type="protein sequence ID" value="PSN95861.1"/>
    <property type="molecule type" value="Genomic_DNA"/>
</dbReference>
<dbReference type="SMART" id="SM00116">
    <property type="entry name" value="CBS"/>
    <property type="match status" value="2"/>
</dbReference>
<keyword evidence="3 11" id="KW-0812">Transmembrane</keyword>
<feature type="transmembrane region" description="Helical" evidence="11">
    <location>
        <begin position="227"/>
        <end position="250"/>
    </location>
</feature>
<evidence type="ECO:0000256" key="2">
    <source>
        <dbReference type="ARBA" id="ARBA00022448"/>
    </source>
</evidence>
<evidence type="ECO:0000256" key="4">
    <source>
        <dbReference type="ARBA" id="ARBA00022989"/>
    </source>
</evidence>
<feature type="transmembrane region" description="Helical" evidence="11">
    <location>
        <begin position="256"/>
        <end position="280"/>
    </location>
</feature>
<feature type="transmembrane region" description="Helical" evidence="11">
    <location>
        <begin position="398"/>
        <end position="423"/>
    </location>
</feature>
<dbReference type="FunFam" id="1.10.3080.10:FF:000018">
    <property type="entry name" value="Chloride transporter, ClC family"/>
    <property type="match status" value="1"/>
</dbReference>
<evidence type="ECO:0000259" key="12">
    <source>
        <dbReference type="PROSITE" id="PS51371"/>
    </source>
</evidence>
<keyword evidence="9" id="KW-0407">Ion channel</keyword>
<dbReference type="InterPro" id="IPR001807">
    <property type="entry name" value="ClC"/>
</dbReference>
<dbReference type="PANTHER" id="PTHR43427">
    <property type="entry name" value="CHLORIDE CHANNEL PROTEIN CLC-E"/>
    <property type="match status" value="1"/>
</dbReference>
<feature type="transmembrane region" description="Helical" evidence="11">
    <location>
        <begin position="300"/>
        <end position="324"/>
    </location>
</feature>
<keyword evidence="4 11" id="KW-1133">Transmembrane helix</keyword>
<evidence type="ECO:0000256" key="1">
    <source>
        <dbReference type="ARBA" id="ARBA00004141"/>
    </source>
</evidence>
<evidence type="ECO:0000256" key="9">
    <source>
        <dbReference type="ARBA" id="ARBA00023303"/>
    </source>
</evidence>
<dbReference type="InterPro" id="IPR000644">
    <property type="entry name" value="CBS_dom"/>
</dbReference>
<dbReference type="GO" id="GO:0034707">
    <property type="term" value="C:chloride channel complex"/>
    <property type="evidence" value="ECO:0007669"/>
    <property type="project" value="UniProtKB-KW"/>
</dbReference>
<dbReference type="Pfam" id="PF00654">
    <property type="entry name" value="Voltage_CLC"/>
    <property type="match status" value="1"/>
</dbReference>
<keyword evidence="7" id="KW-0869">Chloride channel</keyword>
<proteinExistence type="predicted"/>
<dbReference type="PROSITE" id="PS51371">
    <property type="entry name" value="CBS"/>
    <property type="match status" value="2"/>
</dbReference>
<dbReference type="PRINTS" id="PR00762">
    <property type="entry name" value="CLCHANNEL"/>
</dbReference>
<protein>
    <recommendedName>
        <fullName evidence="12">CBS domain-containing protein</fullName>
    </recommendedName>
</protein>